<keyword evidence="2" id="KW-1003">Cell membrane</keyword>
<evidence type="ECO:0000256" key="4">
    <source>
        <dbReference type="ARBA" id="ARBA00022679"/>
    </source>
</evidence>
<proteinExistence type="predicted"/>
<dbReference type="Proteomes" id="UP000185783">
    <property type="component" value="Unassembled WGS sequence"/>
</dbReference>
<dbReference type="Pfam" id="PF03279">
    <property type="entry name" value="Lip_A_acyltrans"/>
    <property type="match status" value="1"/>
</dbReference>
<dbReference type="GO" id="GO:0016746">
    <property type="term" value="F:acyltransferase activity"/>
    <property type="evidence" value="ECO:0007669"/>
    <property type="project" value="UniProtKB-KW"/>
</dbReference>
<keyword evidence="4" id="KW-0808">Transferase</keyword>
<dbReference type="RefSeq" id="WP_028481028.1">
    <property type="nucleotide sequence ID" value="NZ_LVVZ01000019.1"/>
</dbReference>
<dbReference type="AlphaFoldDB" id="A0A1U7JFL2"/>
<dbReference type="InterPro" id="IPR004960">
    <property type="entry name" value="LipA_acyltrans"/>
</dbReference>
<protein>
    <recommendedName>
        <fullName evidence="9">Lipid A biosynthesis lauroyl acyltransferase</fullName>
    </recommendedName>
</protein>
<dbReference type="GO" id="GO:0009247">
    <property type="term" value="P:glycolipid biosynthetic process"/>
    <property type="evidence" value="ECO:0007669"/>
    <property type="project" value="UniProtKB-ARBA"/>
</dbReference>
<evidence type="ECO:0000256" key="2">
    <source>
        <dbReference type="ARBA" id="ARBA00022475"/>
    </source>
</evidence>
<evidence type="ECO:0000256" key="1">
    <source>
        <dbReference type="ARBA" id="ARBA00004533"/>
    </source>
</evidence>
<keyword evidence="5" id="KW-0472">Membrane</keyword>
<evidence type="ECO:0000256" key="6">
    <source>
        <dbReference type="ARBA" id="ARBA00023315"/>
    </source>
</evidence>
<dbReference type="STRING" id="197461.A3843_12300"/>
<reference evidence="7 8" key="1">
    <citation type="submission" date="2016-03" db="EMBL/GenBank/DDBJ databases">
        <title>Genome sequence of Nesiotobacter sp. nov., a moderately halophilic alphaproteobacterium isolated from the Yellow Sea, China.</title>
        <authorList>
            <person name="Zhang G."/>
            <person name="Zhang R."/>
        </authorList>
    </citation>
    <scope>NUCLEOTIDE SEQUENCE [LARGE SCALE GENOMIC DNA]</scope>
    <source>
        <strain evidence="7 8">WB1-6</strain>
    </source>
</reference>
<evidence type="ECO:0000313" key="8">
    <source>
        <dbReference type="Proteomes" id="UP000185783"/>
    </source>
</evidence>
<evidence type="ECO:0000313" key="7">
    <source>
        <dbReference type="EMBL" id="OKL43431.1"/>
    </source>
</evidence>
<dbReference type="PANTHER" id="PTHR30606">
    <property type="entry name" value="LIPID A BIOSYNTHESIS LAUROYL ACYLTRANSFERASE"/>
    <property type="match status" value="1"/>
</dbReference>
<dbReference type="PANTHER" id="PTHR30606:SF9">
    <property type="entry name" value="LIPID A BIOSYNTHESIS LAUROYLTRANSFERASE"/>
    <property type="match status" value="1"/>
</dbReference>
<evidence type="ECO:0000256" key="3">
    <source>
        <dbReference type="ARBA" id="ARBA00022519"/>
    </source>
</evidence>
<dbReference type="GO" id="GO:0005886">
    <property type="term" value="C:plasma membrane"/>
    <property type="evidence" value="ECO:0007669"/>
    <property type="project" value="UniProtKB-SubCell"/>
</dbReference>
<keyword evidence="6" id="KW-0012">Acyltransferase</keyword>
<accession>A0A1U7JFL2</accession>
<organism evidence="7 8">
    <name type="scientific">Pseudovibrio exalbescens</name>
    <dbReference type="NCBI Taxonomy" id="197461"/>
    <lineage>
        <taxon>Bacteria</taxon>
        <taxon>Pseudomonadati</taxon>
        <taxon>Pseudomonadota</taxon>
        <taxon>Alphaproteobacteria</taxon>
        <taxon>Hyphomicrobiales</taxon>
        <taxon>Stappiaceae</taxon>
        <taxon>Pseudovibrio</taxon>
    </lineage>
</organism>
<gene>
    <name evidence="7" type="ORF">A3843_12300</name>
</gene>
<evidence type="ECO:0008006" key="9">
    <source>
        <dbReference type="Google" id="ProtNLM"/>
    </source>
</evidence>
<evidence type="ECO:0000256" key="5">
    <source>
        <dbReference type="ARBA" id="ARBA00023136"/>
    </source>
</evidence>
<dbReference type="CDD" id="cd07984">
    <property type="entry name" value="LPLAT_LABLAT-like"/>
    <property type="match status" value="1"/>
</dbReference>
<sequence>MQFWTNLKTRIEWLGLVVADKLLAILPLDVASAAMGKAWRWIAPLTERHPRAISHLQAAFPEMSAAEADFTIRNMWENLGRIAAETLQLPRLLRDRNRVVFRNPEVLEKVHQSGRGCVFVTMHGGNWEVVGIPNQTQNLPIAGVYQALSNPLSDAYLSKKRAPIYRLGLFSKSHRTAHKLISTLRGGGSTAFVADVRDRRGVEITFFGRKATATHIPAYLARSAGVPVIAVRACRTTGARYEIEGKEVEIPRTPDKRQDALDGTQAIHDQFECWIREDPAQWMWILKKWQ</sequence>
<comment type="subcellular location">
    <subcellularLocation>
        <location evidence="1">Cell inner membrane</location>
    </subcellularLocation>
</comment>
<dbReference type="EMBL" id="LVVZ01000019">
    <property type="protein sequence ID" value="OKL43431.1"/>
    <property type="molecule type" value="Genomic_DNA"/>
</dbReference>
<name>A0A1U7JFL2_9HYPH</name>
<keyword evidence="8" id="KW-1185">Reference proteome</keyword>
<keyword evidence="3" id="KW-0997">Cell inner membrane</keyword>
<comment type="caution">
    <text evidence="7">The sequence shown here is derived from an EMBL/GenBank/DDBJ whole genome shotgun (WGS) entry which is preliminary data.</text>
</comment>